<dbReference type="Proteomes" id="UP000050975">
    <property type="component" value="Unassembled WGS sequence"/>
</dbReference>
<organism evidence="2 3">
    <name type="scientific">candidate division WOR_3 bacterium SM1_77</name>
    <dbReference type="NCBI Taxonomy" id="1703778"/>
    <lineage>
        <taxon>Bacteria</taxon>
        <taxon>Bacteria division WOR-3</taxon>
    </lineage>
</organism>
<evidence type="ECO:0000313" key="3">
    <source>
        <dbReference type="Proteomes" id="UP000050975"/>
    </source>
</evidence>
<dbReference type="AlphaFoldDB" id="A0A0S8JXI7"/>
<dbReference type="InterPro" id="IPR002372">
    <property type="entry name" value="PQQ_rpt_dom"/>
</dbReference>
<dbReference type="InterPro" id="IPR015943">
    <property type="entry name" value="WD40/YVTN_repeat-like_dom_sf"/>
</dbReference>
<feature type="domain" description="Pyrrolo-quinoline quinone repeat" evidence="1">
    <location>
        <begin position="94"/>
        <end position="310"/>
    </location>
</feature>
<dbReference type="Pfam" id="PF13360">
    <property type="entry name" value="PQQ_2"/>
    <property type="match status" value="1"/>
</dbReference>
<dbReference type="PANTHER" id="PTHR34512">
    <property type="entry name" value="CELL SURFACE PROTEIN"/>
    <property type="match status" value="1"/>
</dbReference>
<evidence type="ECO:0000259" key="1">
    <source>
        <dbReference type="Pfam" id="PF13360"/>
    </source>
</evidence>
<dbReference type="Gene3D" id="2.130.10.10">
    <property type="entry name" value="YVTN repeat-like/Quinoprotein amine dehydrogenase"/>
    <property type="match status" value="1"/>
</dbReference>
<dbReference type="SUPFAM" id="SSF50998">
    <property type="entry name" value="Quinoprotein alcohol dehydrogenase-like"/>
    <property type="match status" value="1"/>
</dbReference>
<dbReference type="InterPro" id="IPR011047">
    <property type="entry name" value="Quinoprotein_ADH-like_sf"/>
</dbReference>
<comment type="caution">
    <text evidence="2">The sequence shown here is derived from an EMBL/GenBank/DDBJ whole genome shotgun (WGS) entry which is preliminary data.</text>
</comment>
<gene>
    <name evidence="2" type="ORF">AMJ74_05485</name>
</gene>
<reference evidence="2 3" key="1">
    <citation type="journal article" date="2015" name="Microbiome">
        <title>Genomic resolution of linkages in carbon, nitrogen, and sulfur cycling among widespread estuary sediment bacteria.</title>
        <authorList>
            <person name="Baker B.J."/>
            <person name="Lazar C.S."/>
            <person name="Teske A.P."/>
            <person name="Dick G.J."/>
        </authorList>
    </citation>
    <scope>NUCLEOTIDE SEQUENCE [LARGE SCALE GENOMIC DNA]</scope>
    <source>
        <strain evidence="2">SM1_77</strain>
    </source>
</reference>
<protein>
    <recommendedName>
        <fullName evidence="1">Pyrrolo-quinoline quinone repeat domain-containing protein</fullName>
    </recommendedName>
</protein>
<proteinExistence type="predicted"/>
<dbReference type="EMBL" id="LJVE01000111">
    <property type="protein sequence ID" value="KPL13309.1"/>
    <property type="molecule type" value="Genomic_DNA"/>
</dbReference>
<evidence type="ECO:0000313" key="2">
    <source>
        <dbReference type="EMBL" id="KPL13309.1"/>
    </source>
</evidence>
<accession>A0A0S8JXI7</accession>
<name>A0A0S8JXI7_UNCW3</name>
<sequence length="427" mass="48039">MTFQGGIIMKARTYMVILFTLIFVVCAVRGIAGDYDWPRWRGLNGDGISMKTDWDPEALDGGPKILWKADVEIGYSNVAIKDSRLYTMGHKGRENYIYCLDAETGNEIWRYTFQSSYDPMSTPLVDGNCVYGLGANGELLCLKTKNGKLLWEKDLNLDFKAWNTTNGWATSPAVEGKLLLLNANDMEIALNKKTGNFVWGIEDAKPPRSWGSYATTVVFDDDGTRVALFLGPSTLNAVEVTTGKKLWSYVHDDIWHPIADPIVFDNKVFISLTNRCVMMEITGTEPRELWNNTALTIDLAPAIMVDGYLYGTHWPFEVFVNAMDWNTMLRMDWPFRCIDAKIGAVMWEKNMETLSLIAADGKLIMLGLDGTLRIAEATSSSYRELFSVDVLGGEKRPRIFTTPPVLCNGRIYCRNYAHDLVCIDVSK</sequence>
<dbReference type="PANTHER" id="PTHR34512:SF30">
    <property type="entry name" value="OUTER MEMBRANE PROTEIN ASSEMBLY FACTOR BAMB"/>
    <property type="match status" value="1"/>
</dbReference>